<evidence type="ECO:0000256" key="3">
    <source>
        <dbReference type="ARBA" id="ARBA00022801"/>
    </source>
</evidence>
<dbReference type="GO" id="GO:0016788">
    <property type="term" value="F:hydrolase activity, acting on ester bonds"/>
    <property type="evidence" value="ECO:0007669"/>
    <property type="project" value="InterPro"/>
</dbReference>
<evidence type="ECO:0000256" key="2">
    <source>
        <dbReference type="ARBA" id="ARBA00022729"/>
    </source>
</evidence>
<gene>
    <name evidence="6" type="ORF">NCGR_LOCUS27160</name>
</gene>
<dbReference type="SUPFAM" id="SSF52266">
    <property type="entry name" value="SGNH hydrolase"/>
    <property type="match status" value="1"/>
</dbReference>
<keyword evidence="4" id="KW-0325">Glycoprotein</keyword>
<keyword evidence="3" id="KW-0378">Hydrolase</keyword>
<dbReference type="Pfam" id="PF00657">
    <property type="entry name" value="Lipase_GDSL"/>
    <property type="match status" value="1"/>
</dbReference>
<proteinExistence type="inferred from homology"/>
<dbReference type="Gene3D" id="3.40.50.1110">
    <property type="entry name" value="SGNH hydrolase"/>
    <property type="match status" value="1"/>
</dbReference>
<dbReference type="InterPro" id="IPR036514">
    <property type="entry name" value="SGNH_hydro_sf"/>
</dbReference>
<comment type="caution">
    <text evidence="6">The sequence shown here is derived from an EMBL/GenBank/DDBJ whole genome shotgun (WGS) entry which is preliminary data.</text>
</comment>
<dbReference type="OrthoDB" id="1600564at2759"/>
<keyword evidence="7" id="KW-1185">Reference proteome</keyword>
<dbReference type="EMBL" id="CAJGYO010000006">
    <property type="protein sequence ID" value="CAD6240640.1"/>
    <property type="molecule type" value="Genomic_DNA"/>
</dbReference>
<feature type="chain" id="PRO_5032317445" description="GDSL esterase/lipase" evidence="5">
    <location>
        <begin position="33"/>
        <end position="388"/>
    </location>
</feature>
<reference evidence="6" key="1">
    <citation type="submission" date="2020-10" db="EMBL/GenBank/DDBJ databases">
        <authorList>
            <person name="Han B."/>
            <person name="Lu T."/>
            <person name="Zhao Q."/>
            <person name="Huang X."/>
            <person name="Zhao Y."/>
        </authorList>
    </citation>
    <scope>NUCLEOTIDE SEQUENCE</scope>
</reference>
<keyword evidence="2 5" id="KW-0732">Signal</keyword>
<dbReference type="CDD" id="cd01837">
    <property type="entry name" value="SGNH_plant_lipase_like"/>
    <property type="match status" value="1"/>
</dbReference>
<protein>
    <recommendedName>
        <fullName evidence="8">GDSL esterase/lipase</fullName>
    </recommendedName>
</protein>
<dbReference type="PANTHER" id="PTHR22835">
    <property type="entry name" value="ZINC FINGER FYVE DOMAIN CONTAINING PROTEIN"/>
    <property type="match status" value="1"/>
</dbReference>
<dbReference type="InterPro" id="IPR035669">
    <property type="entry name" value="SGNH_plant_lipase-like"/>
</dbReference>
<accession>A0A811PGY4</accession>
<feature type="signal peptide" evidence="5">
    <location>
        <begin position="1"/>
        <end position="32"/>
    </location>
</feature>
<comment type="similarity">
    <text evidence="1">Belongs to the 'GDSL' lipolytic enzyme family.</text>
</comment>
<dbReference type="InterPro" id="IPR001087">
    <property type="entry name" value="GDSL"/>
</dbReference>
<evidence type="ECO:0000256" key="1">
    <source>
        <dbReference type="ARBA" id="ARBA00008668"/>
    </source>
</evidence>
<evidence type="ECO:0000313" key="7">
    <source>
        <dbReference type="Proteomes" id="UP000604825"/>
    </source>
</evidence>
<evidence type="ECO:0000256" key="4">
    <source>
        <dbReference type="ARBA" id="ARBA00023180"/>
    </source>
</evidence>
<dbReference type="PANTHER" id="PTHR22835:SF565">
    <property type="entry name" value="GDSL ESTERASE_LIPASE"/>
    <property type="match status" value="1"/>
</dbReference>
<sequence>MGDLLQRAAVALLLLQLQPLLLLSSSPKPVAAARPSLGAVGRRYDSIFSFGDSYTDTGNNPVAFAWYDVADPVMRPPYGSTFFGRPTGRNCDGRLVIDFIAELLDLPLVPPFLAHGHGDGSLRRGANFAVGSATAVDASFFHHDGEALFPINVSLSVQLQWFESLKPSLCATPKECQELFGSSLFLVGELGINDYSSSLARSKSVQLARSLVQDVVGTISMAIERLIDHGATRLVVSGMVPAGCVPPFLVLFDGADPASYDPRTGCLKEMNELSIHHNTLLQESLGKIRARHPDVEVAYADFFSPVMAMVESPGKYGFLEDVLAGCCGGPGRYHFNADIFCGDPGADTCEDPSARLFWDGTHLTEAANRYIADEWLSSIISPARASSY</sequence>
<dbReference type="Proteomes" id="UP000604825">
    <property type="component" value="Unassembled WGS sequence"/>
</dbReference>
<evidence type="ECO:0000256" key="5">
    <source>
        <dbReference type="SAM" id="SignalP"/>
    </source>
</evidence>
<dbReference type="AlphaFoldDB" id="A0A811PGY4"/>
<organism evidence="6 7">
    <name type="scientific">Miscanthus lutarioriparius</name>
    <dbReference type="NCBI Taxonomy" id="422564"/>
    <lineage>
        <taxon>Eukaryota</taxon>
        <taxon>Viridiplantae</taxon>
        <taxon>Streptophyta</taxon>
        <taxon>Embryophyta</taxon>
        <taxon>Tracheophyta</taxon>
        <taxon>Spermatophyta</taxon>
        <taxon>Magnoliopsida</taxon>
        <taxon>Liliopsida</taxon>
        <taxon>Poales</taxon>
        <taxon>Poaceae</taxon>
        <taxon>PACMAD clade</taxon>
        <taxon>Panicoideae</taxon>
        <taxon>Andropogonodae</taxon>
        <taxon>Andropogoneae</taxon>
        <taxon>Saccharinae</taxon>
        <taxon>Miscanthus</taxon>
    </lineage>
</organism>
<evidence type="ECO:0008006" key="8">
    <source>
        <dbReference type="Google" id="ProtNLM"/>
    </source>
</evidence>
<evidence type="ECO:0000313" key="6">
    <source>
        <dbReference type="EMBL" id="CAD6240640.1"/>
    </source>
</evidence>
<name>A0A811PGY4_9POAL</name>